<dbReference type="GO" id="GO:0000139">
    <property type="term" value="C:Golgi membrane"/>
    <property type="evidence" value="ECO:0007669"/>
    <property type="project" value="UniProtKB-SubCell"/>
</dbReference>
<keyword evidence="9" id="KW-0735">Signal-anchor</keyword>
<evidence type="ECO:0000256" key="6">
    <source>
        <dbReference type="ARBA" id="ARBA00023034"/>
    </source>
</evidence>
<name>A0A8B7XUB3_ACAPL</name>
<keyword evidence="4 9" id="KW-0812">Transmembrane</keyword>
<dbReference type="InterPro" id="IPR018011">
    <property type="entry name" value="Carb_sulfotrans_8-10"/>
</dbReference>
<organism evidence="11 12">
    <name type="scientific">Acanthaster planci</name>
    <name type="common">Crown-of-thorns starfish</name>
    <dbReference type="NCBI Taxonomy" id="133434"/>
    <lineage>
        <taxon>Eukaryota</taxon>
        <taxon>Metazoa</taxon>
        <taxon>Echinodermata</taxon>
        <taxon>Eleutherozoa</taxon>
        <taxon>Asterozoa</taxon>
        <taxon>Asteroidea</taxon>
        <taxon>Valvatacea</taxon>
        <taxon>Valvatida</taxon>
        <taxon>Acanthasteridae</taxon>
        <taxon>Acanthaster</taxon>
    </lineage>
</organism>
<evidence type="ECO:0000256" key="7">
    <source>
        <dbReference type="ARBA" id="ARBA00023136"/>
    </source>
</evidence>
<evidence type="ECO:0000256" key="1">
    <source>
        <dbReference type="ARBA" id="ARBA00004323"/>
    </source>
</evidence>
<comment type="subcellular location">
    <subcellularLocation>
        <location evidence="1 9">Golgi apparatus membrane</location>
        <topology evidence="1 9">Single-pass type II membrane protein</topology>
    </subcellularLocation>
</comment>
<evidence type="ECO:0000256" key="10">
    <source>
        <dbReference type="SAM" id="MobiDB-lite"/>
    </source>
</evidence>
<protein>
    <recommendedName>
        <fullName evidence="9">Carbohydrate sulfotransferase</fullName>
        <ecNumber evidence="9">2.8.2.-</ecNumber>
    </recommendedName>
</protein>
<feature type="compositionally biased region" description="Polar residues" evidence="10">
    <location>
        <begin position="113"/>
        <end position="123"/>
    </location>
</feature>
<evidence type="ECO:0000313" key="11">
    <source>
        <dbReference type="Proteomes" id="UP000694845"/>
    </source>
</evidence>
<comment type="similarity">
    <text evidence="2 9">Belongs to the sulfotransferase 2 family.</text>
</comment>
<keyword evidence="7 9" id="KW-0472">Membrane</keyword>
<proteinExistence type="inferred from homology"/>
<keyword evidence="3 9" id="KW-0808">Transferase</keyword>
<dbReference type="Pfam" id="PF03567">
    <property type="entry name" value="Sulfotransfer_2"/>
    <property type="match status" value="1"/>
</dbReference>
<evidence type="ECO:0000256" key="3">
    <source>
        <dbReference type="ARBA" id="ARBA00022679"/>
    </source>
</evidence>
<evidence type="ECO:0000313" key="12">
    <source>
        <dbReference type="RefSeq" id="XP_022083506.1"/>
    </source>
</evidence>
<feature type="transmembrane region" description="Helical" evidence="9">
    <location>
        <begin position="26"/>
        <end position="42"/>
    </location>
</feature>
<dbReference type="OrthoDB" id="2019940at2759"/>
<keyword evidence="11" id="KW-1185">Reference proteome</keyword>
<dbReference type="KEGG" id="aplc:110975369"/>
<keyword evidence="5 9" id="KW-1133">Transmembrane helix</keyword>
<dbReference type="InterPro" id="IPR005331">
    <property type="entry name" value="Sulfotransferase"/>
</dbReference>
<dbReference type="GeneID" id="110975369"/>
<evidence type="ECO:0000256" key="8">
    <source>
        <dbReference type="ARBA" id="ARBA00023180"/>
    </source>
</evidence>
<accession>A0A8B7XUB3</accession>
<comment type="caution">
    <text evidence="9">Lacks conserved residue(s) required for the propagation of feature annotation.</text>
</comment>
<gene>
    <name evidence="12" type="primary">LOC110975369</name>
</gene>
<evidence type="ECO:0000256" key="4">
    <source>
        <dbReference type="ARBA" id="ARBA00022692"/>
    </source>
</evidence>
<evidence type="ECO:0000256" key="2">
    <source>
        <dbReference type="ARBA" id="ARBA00006339"/>
    </source>
</evidence>
<feature type="region of interest" description="Disordered" evidence="10">
    <location>
        <begin position="85"/>
        <end position="123"/>
    </location>
</feature>
<keyword evidence="8 9" id="KW-0325">Glycoprotein</keyword>
<feature type="compositionally biased region" description="Polar residues" evidence="10">
    <location>
        <begin position="85"/>
        <end position="97"/>
    </location>
</feature>
<evidence type="ECO:0000256" key="5">
    <source>
        <dbReference type="ARBA" id="ARBA00022989"/>
    </source>
</evidence>
<dbReference type="GO" id="GO:0008146">
    <property type="term" value="F:sulfotransferase activity"/>
    <property type="evidence" value="ECO:0007669"/>
    <property type="project" value="InterPro"/>
</dbReference>
<dbReference type="PANTHER" id="PTHR12137:SF54">
    <property type="entry name" value="CARBOHYDRATE SULFOTRANSFERASE"/>
    <property type="match status" value="1"/>
</dbReference>
<reference evidence="12" key="1">
    <citation type="submission" date="2025-08" db="UniProtKB">
        <authorList>
            <consortium name="RefSeq"/>
        </authorList>
    </citation>
    <scope>IDENTIFICATION</scope>
</reference>
<evidence type="ECO:0000256" key="9">
    <source>
        <dbReference type="RuleBase" id="RU364020"/>
    </source>
</evidence>
<sequence length="407" mass="48098">MGLYEVTSLRLENKTRMPGPRMNHRVQQYFISLALMALFALSRLRNRRLWAIFSAGCLLSALSFTLTTNGFLPKKSHGTFNIMTPSSRHAITPSRQQSHARKELMKKEHPTKNSKTPQTDSMEQQALVQLSRKNFLKKVCKKHRELRVSNAVDTTRTLKQLMVMPNTRVLYCVVPKVGCSNWKRVFMVLEGHRRFMNISQIDAHFNNHLEILLSKPLDEVRHILQAYRKFLFVRHPFFRLISAYQNKIAGDQPFRQGGNWQFLDVARAIIQRYRKEAKSSDYVRGNLSVTWEEWIAYLTDPPNRDKFNDHWKEVYKLCTPCQVQYDFIGNLETVEEDSRYMFKVFGLNNVTYPPYRSRTKVTSSELYNHYFSRVSQKDLQRLWQIYRLDFELFGYPRPERLGKSVHL</sequence>
<dbReference type="EC" id="2.8.2.-" evidence="9"/>
<feature type="transmembrane region" description="Helical" evidence="9">
    <location>
        <begin position="49"/>
        <end position="72"/>
    </location>
</feature>
<keyword evidence="9" id="KW-0119">Carbohydrate metabolism</keyword>
<dbReference type="Proteomes" id="UP000694845">
    <property type="component" value="Unplaced"/>
</dbReference>
<feature type="compositionally biased region" description="Basic and acidic residues" evidence="10">
    <location>
        <begin position="100"/>
        <end position="111"/>
    </location>
</feature>
<dbReference type="AlphaFoldDB" id="A0A8B7XUB3"/>
<dbReference type="RefSeq" id="XP_022083506.1">
    <property type="nucleotide sequence ID" value="XM_022227814.1"/>
</dbReference>
<keyword evidence="6 9" id="KW-0333">Golgi apparatus</keyword>
<dbReference type="GO" id="GO:0016051">
    <property type="term" value="P:carbohydrate biosynthetic process"/>
    <property type="evidence" value="ECO:0007669"/>
    <property type="project" value="InterPro"/>
</dbReference>
<dbReference type="PANTHER" id="PTHR12137">
    <property type="entry name" value="CARBOHYDRATE SULFOTRANSFERASE"/>
    <property type="match status" value="1"/>
</dbReference>